<gene>
    <name evidence="1" type="ORF">C1645_776165</name>
</gene>
<organism evidence="1 2">
    <name type="scientific">Glomus cerebriforme</name>
    <dbReference type="NCBI Taxonomy" id="658196"/>
    <lineage>
        <taxon>Eukaryota</taxon>
        <taxon>Fungi</taxon>
        <taxon>Fungi incertae sedis</taxon>
        <taxon>Mucoromycota</taxon>
        <taxon>Glomeromycotina</taxon>
        <taxon>Glomeromycetes</taxon>
        <taxon>Glomerales</taxon>
        <taxon>Glomeraceae</taxon>
        <taxon>Glomus</taxon>
    </lineage>
</organism>
<dbReference type="EMBL" id="QKYT01000286">
    <property type="protein sequence ID" value="RIA87941.1"/>
    <property type="molecule type" value="Genomic_DNA"/>
</dbReference>
<evidence type="ECO:0000313" key="1">
    <source>
        <dbReference type="EMBL" id="RIA87941.1"/>
    </source>
</evidence>
<accession>A0A397SYF3</accession>
<name>A0A397SYF3_9GLOM</name>
<evidence type="ECO:0000313" key="2">
    <source>
        <dbReference type="Proteomes" id="UP000265703"/>
    </source>
</evidence>
<dbReference type="AlphaFoldDB" id="A0A397SYF3"/>
<sequence length="71" mass="8372">MEPINDRNNGNNPLPISFITFIDNENNCYSCGTKYSQTLLFEQKYCKSCLCRYIQKDNDTYLDVYNNGHIY</sequence>
<reference evidence="1 2" key="1">
    <citation type="submission" date="2018-06" db="EMBL/GenBank/DDBJ databases">
        <title>Comparative genomics reveals the genomic features of Rhizophagus irregularis, R. cerebriforme, R. diaphanum and Gigaspora rosea, and their symbiotic lifestyle signature.</title>
        <authorList>
            <person name="Morin E."/>
            <person name="San Clemente H."/>
            <person name="Chen E.C.H."/>
            <person name="De La Providencia I."/>
            <person name="Hainaut M."/>
            <person name="Kuo A."/>
            <person name="Kohler A."/>
            <person name="Murat C."/>
            <person name="Tang N."/>
            <person name="Roy S."/>
            <person name="Loubradou J."/>
            <person name="Henrissat B."/>
            <person name="Grigoriev I.V."/>
            <person name="Corradi N."/>
            <person name="Roux C."/>
            <person name="Martin F.M."/>
        </authorList>
    </citation>
    <scope>NUCLEOTIDE SEQUENCE [LARGE SCALE GENOMIC DNA]</scope>
    <source>
        <strain evidence="1 2">DAOM 227022</strain>
    </source>
</reference>
<comment type="caution">
    <text evidence="1">The sequence shown here is derived from an EMBL/GenBank/DDBJ whole genome shotgun (WGS) entry which is preliminary data.</text>
</comment>
<keyword evidence="2" id="KW-1185">Reference proteome</keyword>
<protein>
    <submittedName>
        <fullName evidence="1">Uncharacterized protein</fullName>
    </submittedName>
</protein>
<proteinExistence type="predicted"/>
<dbReference type="Proteomes" id="UP000265703">
    <property type="component" value="Unassembled WGS sequence"/>
</dbReference>